<protein>
    <submittedName>
        <fullName evidence="1">Uncharacterized protein</fullName>
    </submittedName>
</protein>
<name>A0A543L045_9MICO</name>
<proteinExistence type="predicted"/>
<dbReference type="AlphaFoldDB" id="A0A543L045"/>
<sequence length="39" mass="3992">MCYPVSCDTCGKTTWAGCGEHVDAALAGVAADARCTCPR</sequence>
<dbReference type="EMBL" id="VFPS01000001">
    <property type="protein sequence ID" value="TQN00698.1"/>
    <property type="molecule type" value="Genomic_DNA"/>
</dbReference>
<keyword evidence="2" id="KW-1185">Reference proteome</keyword>
<dbReference type="Proteomes" id="UP000319804">
    <property type="component" value="Unassembled WGS sequence"/>
</dbReference>
<reference evidence="1 2" key="1">
    <citation type="submission" date="2019-06" db="EMBL/GenBank/DDBJ databases">
        <title>Sequencing the genomes of 1000 actinobacteria strains.</title>
        <authorList>
            <person name="Klenk H.-P."/>
        </authorList>
    </citation>
    <scope>NUCLEOTIDE SEQUENCE [LARGE SCALE GENOMIC DNA]</scope>
    <source>
        <strain evidence="1 2">DSM 20427</strain>
    </source>
</reference>
<evidence type="ECO:0000313" key="1">
    <source>
        <dbReference type="EMBL" id="TQN00698.1"/>
    </source>
</evidence>
<gene>
    <name evidence="1" type="ORF">FHX68_0813</name>
</gene>
<dbReference type="PANTHER" id="PTHR34724:SF2">
    <property type="entry name" value="OS12G0596101 PROTEIN"/>
    <property type="match status" value="1"/>
</dbReference>
<evidence type="ECO:0000313" key="2">
    <source>
        <dbReference type="Proteomes" id="UP000319804"/>
    </source>
</evidence>
<comment type="caution">
    <text evidence="1">The sequence shown here is derived from an EMBL/GenBank/DDBJ whole genome shotgun (WGS) entry which is preliminary data.</text>
</comment>
<accession>A0A543L045</accession>
<dbReference type="PANTHER" id="PTHR34724">
    <property type="entry name" value="OS12G0596101 PROTEIN"/>
    <property type="match status" value="1"/>
</dbReference>
<organism evidence="1 2">
    <name type="scientific">Microbacterium lacticum</name>
    <dbReference type="NCBI Taxonomy" id="33885"/>
    <lineage>
        <taxon>Bacteria</taxon>
        <taxon>Bacillati</taxon>
        <taxon>Actinomycetota</taxon>
        <taxon>Actinomycetes</taxon>
        <taxon>Micrococcales</taxon>
        <taxon>Microbacteriaceae</taxon>
        <taxon>Microbacterium</taxon>
    </lineage>
</organism>